<feature type="transmembrane region" description="Helical" evidence="1">
    <location>
        <begin position="6"/>
        <end position="31"/>
    </location>
</feature>
<evidence type="ECO:0000256" key="1">
    <source>
        <dbReference type="SAM" id="Phobius"/>
    </source>
</evidence>
<sequence>MSLSAIFAMVLGSIIAWGLPIAVIISIIILFKKVNRLEKNR</sequence>
<keyword evidence="1" id="KW-0472">Membrane</keyword>
<evidence type="ECO:0000313" key="3">
    <source>
        <dbReference type="Proteomes" id="UP000199444"/>
    </source>
</evidence>
<dbReference type="Proteomes" id="UP000199444">
    <property type="component" value="Unassembled WGS sequence"/>
</dbReference>
<keyword evidence="1" id="KW-1133">Transmembrane helix</keyword>
<name>A0A1H1E333_9BACI</name>
<keyword evidence="1" id="KW-0812">Transmembrane</keyword>
<dbReference type="STRING" id="553311.SAMN05216231_2693"/>
<accession>A0A1H1E333</accession>
<reference evidence="2 3" key="1">
    <citation type="submission" date="2016-10" db="EMBL/GenBank/DDBJ databases">
        <authorList>
            <person name="de Groot N.N."/>
        </authorList>
    </citation>
    <scope>NUCLEOTIDE SEQUENCE [LARGE SCALE GENOMIC DNA]</scope>
    <source>
        <strain evidence="2 3">CGMCC 1.10449</strain>
    </source>
</reference>
<protein>
    <submittedName>
        <fullName evidence="2">Uncharacterized protein</fullName>
    </submittedName>
</protein>
<dbReference type="EMBL" id="FNKD01000003">
    <property type="protein sequence ID" value="SDQ82889.1"/>
    <property type="molecule type" value="Genomic_DNA"/>
</dbReference>
<dbReference type="AlphaFoldDB" id="A0A1H1E333"/>
<gene>
    <name evidence="2" type="ORF">SAMN05216231_2693</name>
</gene>
<keyword evidence="3" id="KW-1185">Reference proteome</keyword>
<proteinExistence type="predicted"/>
<organism evidence="2 3">
    <name type="scientific">Virgibacillus salinus</name>
    <dbReference type="NCBI Taxonomy" id="553311"/>
    <lineage>
        <taxon>Bacteria</taxon>
        <taxon>Bacillati</taxon>
        <taxon>Bacillota</taxon>
        <taxon>Bacilli</taxon>
        <taxon>Bacillales</taxon>
        <taxon>Bacillaceae</taxon>
        <taxon>Virgibacillus</taxon>
    </lineage>
</organism>
<dbReference type="RefSeq" id="WP_302846743.1">
    <property type="nucleotide sequence ID" value="NZ_FNKD01000003.1"/>
</dbReference>
<evidence type="ECO:0000313" key="2">
    <source>
        <dbReference type="EMBL" id="SDQ82889.1"/>
    </source>
</evidence>